<keyword evidence="1" id="KW-0808">Transferase</keyword>
<dbReference type="EMBL" id="HBHP01006459">
    <property type="protein sequence ID" value="CAD9752045.1"/>
    <property type="molecule type" value="Transcribed_RNA"/>
</dbReference>
<reference evidence="3" key="1">
    <citation type="submission" date="2021-01" db="EMBL/GenBank/DDBJ databases">
        <authorList>
            <person name="Corre E."/>
            <person name="Pelletier E."/>
            <person name="Niang G."/>
            <person name="Scheremetjew M."/>
            <person name="Finn R."/>
            <person name="Kale V."/>
            <person name="Holt S."/>
            <person name="Cochrane G."/>
            <person name="Meng A."/>
            <person name="Brown T."/>
            <person name="Cohen L."/>
        </authorList>
    </citation>
    <scope>NUCLEOTIDE SEQUENCE</scope>
    <source>
        <strain evidence="3">CCMP622</strain>
    </source>
</reference>
<name>A0A7S2TIJ1_9EUKA</name>
<gene>
    <name evidence="3" type="ORF">LSP00402_LOCUS4007</name>
</gene>
<protein>
    <recommendedName>
        <fullName evidence="2">4'-phosphopantetheinyl transferase domain-containing protein</fullName>
    </recommendedName>
</protein>
<dbReference type="InterPro" id="IPR008278">
    <property type="entry name" value="4-PPantetheinyl_Trfase_dom"/>
</dbReference>
<sequence>MTRFMRLWTLKEAYVKAVGMGLSLEPKRVCFSYKWDQDEGCYKRKEGASEEERERWRLDAFVNESKRDPLDEKRRIEAETKELHEGTNHSGPAPVLFPPWLDARVSVDKNPALVGSEVKGLASSTPSHRFAAGAFDTNTIWTVAVGIDGKLLPSGVKPDDIVKARDASLATPFQILDVRTCIGELSSLWNPR</sequence>
<dbReference type="SUPFAM" id="SSF56214">
    <property type="entry name" value="4'-phosphopantetheinyl transferase"/>
    <property type="match status" value="1"/>
</dbReference>
<accession>A0A7S2TIJ1</accession>
<evidence type="ECO:0000313" key="3">
    <source>
        <dbReference type="EMBL" id="CAD9752045.1"/>
    </source>
</evidence>
<proteinExistence type="predicted"/>
<dbReference type="GO" id="GO:0008897">
    <property type="term" value="F:holo-[acyl-carrier-protein] synthase activity"/>
    <property type="evidence" value="ECO:0007669"/>
    <property type="project" value="InterPro"/>
</dbReference>
<dbReference type="Pfam" id="PF01648">
    <property type="entry name" value="ACPS"/>
    <property type="match status" value="1"/>
</dbReference>
<feature type="domain" description="4'-phosphopantetheinyl transferase" evidence="2">
    <location>
        <begin position="3"/>
        <end position="32"/>
    </location>
</feature>
<dbReference type="InterPro" id="IPR037143">
    <property type="entry name" value="4-PPantetheinyl_Trfase_dom_sf"/>
</dbReference>
<dbReference type="AlphaFoldDB" id="A0A7S2TIJ1"/>
<evidence type="ECO:0000259" key="2">
    <source>
        <dbReference type="Pfam" id="PF01648"/>
    </source>
</evidence>
<dbReference type="Gene3D" id="3.90.470.20">
    <property type="entry name" value="4'-phosphopantetheinyl transferase domain"/>
    <property type="match status" value="1"/>
</dbReference>
<organism evidence="3">
    <name type="scientific">Lotharella oceanica</name>
    <dbReference type="NCBI Taxonomy" id="641309"/>
    <lineage>
        <taxon>Eukaryota</taxon>
        <taxon>Sar</taxon>
        <taxon>Rhizaria</taxon>
        <taxon>Cercozoa</taxon>
        <taxon>Chlorarachniophyceae</taxon>
        <taxon>Lotharella</taxon>
    </lineage>
</organism>
<dbReference type="GO" id="GO:0000287">
    <property type="term" value="F:magnesium ion binding"/>
    <property type="evidence" value="ECO:0007669"/>
    <property type="project" value="InterPro"/>
</dbReference>
<evidence type="ECO:0000256" key="1">
    <source>
        <dbReference type="ARBA" id="ARBA00022679"/>
    </source>
</evidence>